<evidence type="ECO:0000256" key="2">
    <source>
        <dbReference type="ARBA" id="ARBA00004776"/>
    </source>
</evidence>
<name>J1K0C1_9HYPH</name>
<comment type="cofactor">
    <cofactor evidence="1">
        <name>Zn(2+)</name>
        <dbReference type="ChEBI" id="CHEBI:29105"/>
    </cofactor>
</comment>
<keyword evidence="5" id="KW-0732">Signal</keyword>
<dbReference type="InterPro" id="IPR010275">
    <property type="entry name" value="MepK"/>
</dbReference>
<comment type="pathway">
    <text evidence="2">Cell wall biogenesis; cell wall polysaccharide biosynthesis.</text>
</comment>
<dbReference type="CDD" id="cd14844">
    <property type="entry name" value="Zn-DD-carboxypeptidase_like"/>
    <property type="match status" value="1"/>
</dbReference>
<dbReference type="Proteomes" id="UP000008952">
    <property type="component" value="Unassembled WGS sequence"/>
</dbReference>
<evidence type="ECO:0000313" key="12">
    <source>
        <dbReference type="EMBL" id="EJF90435.1"/>
    </source>
</evidence>
<accession>J1K0C1</accession>
<keyword evidence="8" id="KW-0482">Metalloprotease</keyword>
<evidence type="ECO:0000256" key="8">
    <source>
        <dbReference type="ARBA" id="ARBA00023049"/>
    </source>
</evidence>
<evidence type="ECO:0000256" key="9">
    <source>
        <dbReference type="ARBA" id="ARBA00023316"/>
    </source>
</evidence>
<dbReference type="InterPro" id="IPR009045">
    <property type="entry name" value="Zn_M74/Hedgehog-like"/>
</dbReference>
<proteinExistence type="inferred from homology"/>
<dbReference type="HOGENOM" id="CLU_029918_0_0_5"/>
<dbReference type="RefSeq" id="WP_008038773.1">
    <property type="nucleotide sequence ID" value="NZ_JH725147.1"/>
</dbReference>
<evidence type="ECO:0000256" key="1">
    <source>
        <dbReference type="ARBA" id="ARBA00001947"/>
    </source>
</evidence>
<evidence type="ECO:0000256" key="6">
    <source>
        <dbReference type="ARBA" id="ARBA00022801"/>
    </source>
</evidence>
<dbReference type="Pfam" id="PF05951">
    <property type="entry name" value="Peptidase_M15_2"/>
    <property type="match status" value="1"/>
</dbReference>
<dbReference type="OrthoDB" id="9782994at2"/>
<dbReference type="GO" id="GO:0006508">
    <property type="term" value="P:proteolysis"/>
    <property type="evidence" value="ECO:0007669"/>
    <property type="project" value="UniProtKB-KW"/>
</dbReference>
<evidence type="ECO:0000256" key="4">
    <source>
        <dbReference type="ARBA" id="ARBA00022723"/>
    </source>
</evidence>
<dbReference type="PANTHER" id="PTHR37425">
    <property type="match status" value="1"/>
</dbReference>
<dbReference type="PATRIC" id="fig|1094558.3.peg.919"/>
<keyword evidence="7" id="KW-0862">Zinc</keyword>
<keyword evidence="4" id="KW-0479">Metal-binding</keyword>
<dbReference type="AlphaFoldDB" id="J1K0C1"/>
<dbReference type="eggNOG" id="COG3108">
    <property type="taxonomic scope" value="Bacteria"/>
</dbReference>
<protein>
    <recommendedName>
        <fullName evidence="11">Murein endopeptidase K</fullName>
    </recommendedName>
</protein>
<dbReference type="EMBL" id="AIMB01000007">
    <property type="protein sequence ID" value="EJF90435.1"/>
    <property type="molecule type" value="Genomic_DNA"/>
</dbReference>
<reference evidence="12 13" key="1">
    <citation type="submission" date="2012-03" db="EMBL/GenBank/DDBJ databases">
        <title>The Genome Sequence of Bartonella tamiae Th239.</title>
        <authorList>
            <consortium name="The Broad Institute Genome Sequencing Platform"/>
            <consortium name="The Broad Institute Genome Sequencing Center for Infectious Disease"/>
            <person name="Feldgarden M."/>
            <person name="Kirby J."/>
            <person name="Kosoy M."/>
            <person name="Birtles R."/>
            <person name="Probert W.S."/>
            <person name="Chiaraviglio L."/>
            <person name="Young S.K."/>
            <person name="Zeng Q."/>
            <person name="Gargeya S."/>
            <person name="Fitzgerald M."/>
            <person name="Haas B."/>
            <person name="Abouelleil A."/>
            <person name="Alvarado L."/>
            <person name="Arachchi H.M."/>
            <person name="Berlin A."/>
            <person name="Chapman S.B."/>
            <person name="Gearin G."/>
            <person name="Goldberg J."/>
            <person name="Griggs A."/>
            <person name="Gujja S."/>
            <person name="Hansen M."/>
            <person name="Heiman D."/>
            <person name="Howarth C."/>
            <person name="Larimer J."/>
            <person name="Lui A."/>
            <person name="MacDonald P.J.P."/>
            <person name="McCowen C."/>
            <person name="Montmayeur A."/>
            <person name="Murphy C."/>
            <person name="Neiman D."/>
            <person name="Pearson M."/>
            <person name="Priest M."/>
            <person name="Roberts A."/>
            <person name="Saif S."/>
            <person name="Shea T."/>
            <person name="Sisk P."/>
            <person name="Stolte C."/>
            <person name="Sykes S."/>
            <person name="Wortman J."/>
            <person name="Nusbaum C."/>
            <person name="Birren B."/>
        </authorList>
    </citation>
    <scope>NUCLEOTIDE SEQUENCE [LARGE SCALE GENOMIC DNA]</scope>
    <source>
        <strain evidence="12 13">Th239</strain>
    </source>
</reference>
<keyword evidence="13" id="KW-1185">Reference proteome</keyword>
<dbReference type="GO" id="GO:0046872">
    <property type="term" value="F:metal ion binding"/>
    <property type="evidence" value="ECO:0007669"/>
    <property type="project" value="UniProtKB-KW"/>
</dbReference>
<dbReference type="STRING" id="1094558.ME5_00836"/>
<dbReference type="Gene3D" id="3.30.1380.10">
    <property type="match status" value="1"/>
</dbReference>
<keyword evidence="9" id="KW-0961">Cell wall biogenesis/degradation</keyword>
<evidence type="ECO:0000256" key="3">
    <source>
        <dbReference type="ARBA" id="ARBA00022670"/>
    </source>
</evidence>
<evidence type="ECO:0000256" key="5">
    <source>
        <dbReference type="ARBA" id="ARBA00022729"/>
    </source>
</evidence>
<comment type="similarity">
    <text evidence="10">Belongs to the peptidase M15 family.</text>
</comment>
<dbReference type="SUPFAM" id="SSF55166">
    <property type="entry name" value="Hedgehog/DD-peptidase"/>
    <property type="match status" value="1"/>
</dbReference>
<organism evidence="12 13">
    <name type="scientific">Bartonella tamiae Th239</name>
    <dbReference type="NCBI Taxonomy" id="1094558"/>
    <lineage>
        <taxon>Bacteria</taxon>
        <taxon>Pseudomonadati</taxon>
        <taxon>Pseudomonadota</taxon>
        <taxon>Alphaproteobacteria</taxon>
        <taxon>Hyphomicrobiales</taxon>
        <taxon>Bartonellaceae</taxon>
        <taxon>Bartonella</taxon>
    </lineage>
</organism>
<dbReference type="PANTHER" id="PTHR37425:SF1">
    <property type="entry name" value="OUTER MEMBRANE PROTEIN"/>
    <property type="match status" value="1"/>
</dbReference>
<sequence length="541" mass="60007">MFKVVDGSLKISSCKLRSFVFAILSLSMVFPILFAAHAHAETRSLKLYFIHTREKAEIVFKRDGKYDQDGLKRLNVFLRDWRRNEPTNMDPRLFDLIWAVYKASGSRDYINVVSAYRSPATNNMLRSRSKNSGVAQKSQHTLGRAMDFFLPDVNLAKLRAVGMKQQGGGVGYYPKSGSPFIHMDIGNVRHWPRMTRKELMALFPDGKTMHVPTDGKAFSGYAQAKAEWETRKNAPIVVAKNTGGSQKKGLFASLFGKSDKQEQPTPAPVRVATAQPIIAQAVPANVSLPQNDAPLPELSPLRNAQNKGDDIPALINEPEETNTPLVAYTATAIPVPSLKPDTGDDLTNNETVIASIPMPEKRPHLENNNNDNNRQTNIVVNEPKDEIGSLIADNSQELSIKEPKVALNTTTIKTYSSMNSYENENTASLDINDIIAVPDDDYYEEDEDYADNEDQGTDQNMVASIAHTKIAPKADRPEQDDVANIIAEDKQISDFSMAPEDELRQVPNIVFVSGLEKSEETSKIAQLTGKAINFHAVARTY</sequence>
<evidence type="ECO:0000313" key="13">
    <source>
        <dbReference type="Proteomes" id="UP000008952"/>
    </source>
</evidence>
<dbReference type="GO" id="GO:0008237">
    <property type="term" value="F:metallopeptidase activity"/>
    <property type="evidence" value="ECO:0007669"/>
    <property type="project" value="UniProtKB-KW"/>
</dbReference>
<evidence type="ECO:0000256" key="7">
    <source>
        <dbReference type="ARBA" id="ARBA00022833"/>
    </source>
</evidence>
<gene>
    <name evidence="12" type="ORF">ME5_00836</name>
</gene>
<evidence type="ECO:0000256" key="11">
    <source>
        <dbReference type="ARBA" id="ARBA00093666"/>
    </source>
</evidence>
<keyword evidence="3" id="KW-0645">Protease</keyword>
<dbReference type="GO" id="GO:0071555">
    <property type="term" value="P:cell wall organization"/>
    <property type="evidence" value="ECO:0007669"/>
    <property type="project" value="UniProtKB-KW"/>
</dbReference>
<comment type="caution">
    <text evidence="12">The sequence shown here is derived from an EMBL/GenBank/DDBJ whole genome shotgun (WGS) entry which is preliminary data.</text>
</comment>
<keyword evidence="6" id="KW-0378">Hydrolase</keyword>
<evidence type="ECO:0000256" key="10">
    <source>
        <dbReference type="ARBA" id="ARBA00093448"/>
    </source>
</evidence>